<gene>
    <name evidence="1" type="ORF">GGD46_003456</name>
</gene>
<evidence type="ECO:0000313" key="1">
    <source>
        <dbReference type="EMBL" id="MBB6486161.1"/>
    </source>
</evidence>
<comment type="caution">
    <text evidence="1">The sequence shown here is derived from an EMBL/GenBank/DDBJ whole genome shotgun (WGS) entry which is preliminary data.</text>
</comment>
<dbReference type="EMBL" id="JACHBG010000007">
    <property type="protein sequence ID" value="MBB6486161.1"/>
    <property type="molecule type" value="Genomic_DNA"/>
</dbReference>
<sequence length="175" mass="19958">MFNVSLTLLQNEMAARCSAFSIRMLCDLIASPTKGSHLHPQGHDRIGFHDGQSCRLCRKLVTDEPLGLLKQRSSDTCCLRVRLSILQHSSSSVIFKSLMYGQRSVRAMLCDLRSDTGLKAMRFVDLRLIGMLRSRSRRQARGRVDAYEPWVHAAFDCFEREIAAFYRRSQFTVVA</sequence>
<dbReference type="Proteomes" id="UP000565576">
    <property type="component" value="Unassembled WGS sequence"/>
</dbReference>
<proteinExistence type="predicted"/>
<accession>A0A7X0IS51</accession>
<evidence type="ECO:0000313" key="2">
    <source>
        <dbReference type="Proteomes" id="UP000565576"/>
    </source>
</evidence>
<reference evidence="1 2" key="1">
    <citation type="submission" date="2020-08" db="EMBL/GenBank/DDBJ databases">
        <title>Genomic Encyclopedia of Type Strains, Phase IV (KMG-V): Genome sequencing to study the core and pangenomes of soil and plant-associated prokaryotes.</title>
        <authorList>
            <person name="Whitman W."/>
        </authorList>
    </citation>
    <scope>NUCLEOTIDE SEQUENCE [LARGE SCALE GENOMIC DNA]</scope>
    <source>
        <strain evidence="1 2">SEMIA 4060</strain>
    </source>
</reference>
<protein>
    <submittedName>
        <fullName evidence="1">Uncharacterized protein</fullName>
    </submittedName>
</protein>
<name>A0A7X0IS51_9HYPH</name>
<dbReference type="AlphaFoldDB" id="A0A7X0IS51"/>
<organism evidence="1 2">
    <name type="scientific">Rhizobium lusitanum</name>
    <dbReference type="NCBI Taxonomy" id="293958"/>
    <lineage>
        <taxon>Bacteria</taxon>
        <taxon>Pseudomonadati</taxon>
        <taxon>Pseudomonadota</taxon>
        <taxon>Alphaproteobacteria</taxon>
        <taxon>Hyphomicrobiales</taxon>
        <taxon>Rhizobiaceae</taxon>
        <taxon>Rhizobium/Agrobacterium group</taxon>
        <taxon>Rhizobium</taxon>
    </lineage>
</organism>